<dbReference type="RefSeq" id="WP_197006690.1">
    <property type="nucleotide sequence ID" value="NZ_BONS01000006.1"/>
</dbReference>
<accession>A0A8J7GWJ2</accession>
<protein>
    <submittedName>
        <fullName evidence="1">Uncharacterized protein</fullName>
    </submittedName>
</protein>
<name>A0A8J7GWJ2_9ACTN</name>
<sequence>MTGETATALGTLDTHEADGLYRIIGLCLHDEFCADGDGVYAYWLVPGETYGIHHDGVTWTVAGGAWTEPGHTYRLLDDGHPATAVPMLHGDEPLDPECAYIAHHGPECWELWRLN</sequence>
<gene>
    <name evidence="1" type="ORF">IW245_006308</name>
</gene>
<comment type="caution">
    <text evidence="1">The sequence shown here is derived from an EMBL/GenBank/DDBJ whole genome shotgun (WGS) entry which is preliminary data.</text>
</comment>
<reference evidence="1" key="1">
    <citation type="submission" date="2020-11" db="EMBL/GenBank/DDBJ databases">
        <title>Sequencing the genomes of 1000 actinobacteria strains.</title>
        <authorList>
            <person name="Klenk H.-P."/>
        </authorList>
    </citation>
    <scope>NUCLEOTIDE SEQUENCE</scope>
    <source>
        <strain evidence="1">DSM 45356</strain>
    </source>
</reference>
<evidence type="ECO:0000313" key="2">
    <source>
        <dbReference type="Proteomes" id="UP000622552"/>
    </source>
</evidence>
<dbReference type="AlphaFoldDB" id="A0A8J7GWJ2"/>
<proteinExistence type="predicted"/>
<dbReference type="Proteomes" id="UP000622552">
    <property type="component" value="Unassembled WGS sequence"/>
</dbReference>
<keyword evidence="2" id="KW-1185">Reference proteome</keyword>
<evidence type="ECO:0000313" key="1">
    <source>
        <dbReference type="EMBL" id="MBG6140114.1"/>
    </source>
</evidence>
<dbReference type="EMBL" id="JADOUF010000001">
    <property type="protein sequence ID" value="MBG6140114.1"/>
    <property type="molecule type" value="Genomic_DNA"/>
</dbReference>
<organism evidence="1 2">
    <name type="scientific">Longispora fulva</name>
    <dbReference type="NCBI Taxonomy" id="619741"/>
    <lineage>
        <taxon>Bacteria</taxon>
        <taxon>Bacillati</taxon>
        <taxon>Actinomycetota</taxon>
        <taxon>Actinomycetes</taxon>
        <taxon>Micromonosporales</taxon>
        <taxon>Micromonosporaceae</taxon>
        <taxon>Longispora</taxon>
    </lineage>
</organism>